<dbReference type="EMBL" id="JXCE01000426">
    <property type="protein sequence ID" value="KPA37373.1"/>
    <property type="molecule type" value="Genomic_DNA"/>
</dbReference>
<gene>
    <name evidence="2" type="ORF">FLAG1_09816</name>
</gene>
<sequence length="529" mass="61111">MRAIDGNPKLTLSAILNMQIIYRVAIILFAIYLFVFTLSFFSDLELGVPVWNPYEDSSQLTVPVNNDRRFALVLPITNPNPNSCKTIFSALALGYPSPVVVNWGVDYHDVSRWEFGKNLPKIPGLVHYLDSVMHPNATDLEGLEEDDLVLMVDSHDVWFQLPVEVLLSRYHEVNRRANERLRKQWTGSGPMPMKQTIVAAAEKKCYPDDPELFGIDLRCHHWPESPLRPDLYGPNTEKNASDFYYNRPRWLNGGMYMGPAGDMRRLFRRAMEDMEAGIGEGFPLRSEQGQVGNLIGRQEVWREWQRKNRMKSDELEGLVDQNFEYHFGLDYSQEISGQVKYTAINRTIDLYDADFVPLSDKEAIERHSKALGILPVRLMGVPDDLNKSRNPLAEFDKTVTWSEMPLYADFFIGQVPAIVHHNGYKGRRQTWWDRPWYHQHLRELVTPRLKPYPTDEPLATVLTGGSQVRYWGVSAEARDRYPRKANATADGRFAKMEFEELCRWEGKPLKSAKDTWWEEVFRDGKGTFS</sequence>
<keyword evidence="1" id="KW-1133">Transmembrane helix</keyword>
<dbReference type="Proteomes" id="UP000037904">
    <property type="component" value="Unassembled WGS sequence"/>
</dbReference>
<evidence type="ECO:0000313" key="3">
    <source>
        <dbReference type="Proteomes" id="UP000037904"/>
    </source>
</evidence>
<accession>A0A0M9EPR8</accession>
<evidence type="ECO:0000313" key="2">
    <source>
        <dbReference type="EMBL" id="KPA37373.1"/>
    </source>
</evidence>
<keyword evidence="3" id="KW-1185">Reference proteome</keyword>
<proteinExistence type="predicted"/>
<dbReference type="AlphaFoldDB" id="A0A0M9EPR8"/>
<organism evidence="2 3">
    <name type="scientific">Fusarium langsethiae</name>
    <dbReference type="NCBI Taxonomy" id="179993"/>
    <lineage>
        <taxon>Eukaryota</taxon>
        <taxon>Fungi</taxon>
        <taxon>Dikarya</taxon>
        <taxon>Ascomycota</taxon>
        <taxon>Pezizomycotina</taxon>
        <taxon>Sordariomycetes</taxon>
        <taxon>Hypocreomycetidae</taxon>
        <taxon>Hypocreales</taxon>
        <taxon>Nectriaceae</taxon>
        <taxon>Fusarium</taxon>
    </lineage>
</organism>
<name>A0A0M9EPR8_FUSLA</name>
<reference evidence="2 3" key="1">
    <citation type="submission" date="2015-04" db="EMBL/GenBank/DDBJ databases">
        <title>The draft genome sequence of Fusarium langsethiae, a T-2/HT-2 mycotoxin producer.</title>
        <authorList>
            <person name="Lysoe E."/>
            <person name="Divon H.H."/>
            <person name="Terzi V."/>
            <person name="Orru L."/>
            <person name="Lamontanara A."/>
            <person name="Kolseth A.-K."/>
            <person name="Frandsen R.J."/>
            <person name="Nielsen K."/>
            <person name="Thrane U."/>
        </authorList>
    </citation>
    <scope>NUCLEOTIDE SEQUENCE [LARGE SCALE GENOMIC DNA]</scope>
    <source>
        <strain evidence="2 3">Fl201059</strain>
    </source>
</reference>
<dbReference type="OrthoDB" id="422736at2759"/>
<feature type="transmembrane region" description="Helical" evidence="1">
    <location>
        <begin position="20"/>
        <end position="41"/>
    </location>
</feature>
<dbReference type="PANTHER" id="PTHR36587:SF2">
    <property type="entry name" value="EXPRESSION SITE-ASSOCIATED GENE 3 (ESAG3)-LIKE PROTEIN"/>
    <property type="match status" value="1"/>
</dbReference>
<dbReference type="CDD" id="cd22997">
    <property type="entry name" value="GT_LH"/>
    <property type="match status" value="1"/>
</dbReference>
<keyword evidence="1" id="KW-0812">Transmembrane</keyword>
<comment type="caution">
    <text evidence="2">The sequence shown here is derived from an EMBL/GenBank/DDBJ whole genome shotgun (WGS) entry which is preliminary data.</text>
</comment>
<evidence type="ECO:0000256" key="1">
    <source>
        <dbReference type="SAM" id="Phobius"/>
    </source>
</evidence>
<dbReference type="PANTHER" id="PTHR36587">
    <property type="entry name" value="EXPRESSION SITE-ASSOCIATED GENE 3 (ESAG3)-LIKE PROTEIN"/>
    <property type="match status" value="1"/>
</dbReference>
<keyword evidence="1" id="KW-0472">Membrane</keyword>
<protein>
    <submittedName>
        <fullName evidence="2">Uncharacterized protein</fullName>
    </submittedName>
</protein>